<dbReference type="EC" id="1.8.4.11" evidence="4"/>
<dbReference type="PANTHER" id="PTHR43774">
    <property type="entry name" value="PEPTIDE METHIONINE SULFOXIDE REDUCTASE"/>
    <property type="match status" value="1"/>
</dbReference>
<feature type="domain" description="Peptide methionine sulphoxide reductase MsrA" evidence="5">
    <location>
        <begin position="38"/>
        <end position="190"/>
    </location>
</feature>
<evidence type="ECO:0000256" key="1">
    <source>
        <dbReference type="ARBA" id="ARBA00023002"/>
    </source>
</evidence>
<evidence type="ECO:0000256" key="3">
    <source>
        <dbReference type="ARBA" id="ARBA00048782"/>
    </source>
</evidence>
<name>A0A512BLS3_9HYPH</name>
<dbReference type="InterPro" id="IPR002569">
    <property type="entry name" value="Met_Sox_Rdtase_MsrA_dom"/>
</dbReference>
<dbReference type="Proteomes" id="UP000321085">
    <property type="component" value="Unassembled WGS sequence"/>
</dbReference>
<gene>
    <name evidence="6" type="primary">msrA_1</name>
    <name evidence="4" type="synonym">msrA</name>
    <name evidence="6" type="ORF">MAE02_06050</name>
</gene>
<feature type="active site" evidence="4">
    <location>
        <position position="45"/>
    </location>
</feature>
<dbReference type="NCBIfam" id="TIGR00401">
    <property type="entry name" value="msrA"/>
    <property type="match status" value="1"/>
</dbReference>
<comment type="function">
    <text evidence="4">Has an important function as a repair enzyme for proteins that have been inactivated by oxidation. Catalyzes the reversible oxidation-reduction of methionine sulfoxide in proteins to methionine.</text>
</comment>
<dbReference type="EMBL" id="BJYU01000004">
    <property type="protein sequence ID" value="GEO12909.1"/>
    <property type="molecule type" value="Genomic_DNA"/>
</dbReference>
<dbReference type="GO" id="GO:0008113">
    <property type="term" value="F:peptide-methionine (S)-S-oxide reductase activity"/>
    <property type="evidence" value="ECO:0007669"/>
    <property type="project" value="UniProtKB-UniRule"/>
</dbReference>
<dbReference type="HAMAP" id="MF_01401">
    <property type="entry name" value="MsrA"/>
    <property type="match status" value="1"/>
</dbReference>
<reference evidence="6 7" key="1">
    <citation type="submission" date="2019-07" db="EMBL/GenBank/DDBJ databases">
        <title>Whole genome shotgun sequence of Microvirga aerophila NBRC 106136.</title>
        <authorList>
            <person name="Hosoyama A."/>
            <person name="Uohara A."/>
            <person name="Ohji S."/>
            <person name="Ichikawa N."/>
        </authorList>
    </citation>
    <scope>NUCLEOTIDE SEQUENCE [LARGE SCALE GENOMIC DNA]</scope>
    <source>
        <strain evidence="6 7">NBRC 106136</strain>
    </source>
</reference>
<keyword evidence="1 4" id="KW-0560">Oxidoreductase</keyword>
<dbReference type="SUPFAM" id="SSF55068">
    <property type="entry name" value="Peptide methionine sulfoxide reductase"/>
    <property type="match status" value="1"/>
</dbReference>
<comment type="similarity">
    <text evidence="4">Belongs to the MsrA Met sulfoxide reductase family.</text>
</comment>
<evidence type="ECO:0000313" key="7">
    <source>
        <dbReference type="Proteomes" id="UP000321085"/>
    </source>
</evidence>
<dbReference type="GO" id="GO:0033744">
    <property type="term" value="F:L-methionine:thioredoxin-disulfide S-oxidoreductase activity"/>
    <property type="evidence" value="ECO:0007669"/>
    <property type="project" value="RHEA"/>
</dbReference>
<dbReference type="InterPro" id="IPR036509">
    <property type="entry name" value="Met_Sox_Rdtase_MsrA_sf"/>
</dbReference>
<evidence type="ECO:0000256" key="4">
    <source>
        <dbReference type="HAMAP-Rule" id="MF_01401"/>
    </source>
</evidence>
<dbReference type="PANTHER" id="PTHR43774:SF1">
    <property type="entry name" value="PEPTIDE METHIONINE SULFOXIDE REDUCTASE MSRA 2"/>
    <property type="match status" value="1"/>
</dbReference>
<proteinExistence type="inferred from homology"/>
<evidence type="ECO:0000313" key="6">
    <source>
        <dbReference type="EMBL" id="GEO12909.1"/>
    </source>
</evidence>
<evidence type="ECO:0000259" key="5">
    <source>
        <dbReference type="Pfam" id="PF01625"/>
    </source>
</evidence>
<evidence type="ECO:0000256" key="2">
    <source>
        <dbReference type="ARBA" id="ARBA00047806"/>
    </source>
</evidence>
<comment type="caution">
    <text evidence="6">The sequence shown here is derived from an EMBL/GenBank/DDBJ whole genome shotgun (WGS) entry which is preliminary data.</text>
</comment>
<organism evidence="6 7">
    <name type="scientific">Microvirga aerophila</name>
    <dbReference type="NCBI Taxonomy" id="670291"/>
    <lineage>
        <taxon>Bacteria</taxon>
        <taxon>Pseudomonadati</taxon>
        <taxon>Pseudomonadota</taxon>
        <taxon>Alphaproteobacteria</taxon>
        <taxon>Hyphomicrobiales</taxon>
        <taxon>Methylobacteriaceae</taxon>
        <taxon>Microvirga</taxon>
    </lineage>
</organism>
<sequence>MLGLLGFAIIGQVPSAAEAPRLVPAALVDVPNEDGLQTAVLAGGCFWGIQGVFQHVEGVVSATSGYAGGSAETATYEQTETGLTGHAEAVRIVFDPQKISYGTLLRIFFSAAHDPTQLDRQGPDIGPQYRSAIFPVNEQQAKVANRYIQQLDEAKAFNSAIATTVELGRPFYEAEGYHQDYMYNNPGQPYIAVLERPKIEALRRFFPTIYRAQPVLVAKTAG</sequence>
<keyword evidence="7" id="KW-1185">Reference proteome</keyword>
<comment type="catalytic activity">
    <reaction evidence="3 4">
        <text>[thioredoxin]-disulfide + L-methionine + H2O = L-methionine (S)-S-oxide + [thioredoxin]-dithiol</text>
        <dbReference type="Rhea" id="RHEA:19993"/>
        <dbReference type="Rhea" id="RHEA-COMP:10698"/>
        <dbReference type="Rhea" id="RHEA-COMP:10700"/>
        <dbReference type="ChEBI" id="CHEBI:15377"/>
        <dbReference type="ChEBI" id="CHEBI:29950"/>
        <dbReference type="ChEBI" id="CHEBI:50058"/>
        <dbReference type="ChEBI" id="CHEBI:57844"/>
        <dbReference type="ChEBI" id="CHEBI:58772"/>
        <dbReference type="EC" id="1.8.4.11"/>
    </reaction>
</comment>
<comment type="catalytic activity">
    <reaction evidence="2 4">
        <text>L-methionyl-[protein] + [thioredoxin]-disulfide + H2O = L-methionyl-(S)-S-oxide-[protein] + [thioredoxin]-dithiol</text>
        <dbReference type="Rhea" id="RHEA:14217"/>
        <dbReference type="Rhea" id="RHEA-COMP:10698"/>
        <dbReference type="Rhea" id="RHEA-COMP:10700"/>
        <dbReference type="Rhea" id="RHEA-COMP:12313"/>
        <dbReference type="Rhea" id="RHEA-COMP:12315"/>
        <dbReference type="ChEBI" id="CHEBI:15377"/>
        <dbReference type="ChEBI" id="CHEBI:16044"/>
        <dbReference type="ChEBI" id="CHEBI:29950"/>
        <dbReference type="ChEBI" id="CHEBI:44120"/>
        <dbReference type="ChEBI" id="CHEBI:50058"/>
        <dbReference type="EC" id="1.8.4.11"/>
    </reaction>
</comment>
<protein>
    <recommendedName>
        <fullName evidence="4">Peptide methionine sulfoxide reductase MsrA</fullName>
        <shortName evidence="4">Protein-methionine-S-oxide reductase</shortName>
        <ecNumber evidence="4">1.8.4.11</ecNumber>
    </recommendedName>
    <alternativeName>
        <fullName evidence="4">Peptide-methionine (S)-S-oxide reductase</fullName>
        <shortName evidence="4">Peptide Met(O) reductase</shortName>
    </alternativeName>
</protein>
<dbReference type="AlphaFoldDB" id="A0A512BLS3"/>
<accession>A0A512BLS3</accession>
<dbReference type="Pfam" id="PF01625">
    <property type="entry name" value="PMSR"/>
    <property type="match status" value="1"/>
</dbReference>
<dbReference type="Gene3D" id="3.30.1060.10">
    <property type="entry name" value="Peptide methionine sulphoxide reductase MsrA"/>
    <property type="match status" value="1"/>
</dbReference>